<feature type="compositionally biased region" description="Polar residues" evidence="1">
    <location>
        <begin position="246"/>
        <end position="256"/>
    </location>
</feature>
<feature type="region of interest" description="Disordered" evidence="1">
    <location>
        <begin position="449"/>
        <end position="473"/>
    </location>
</feature>
<dbReference type="HOGENOM" id="CLU_493699_0_0_1"/>
<dbReference type="Bgee" id="FBgn0038476">
    <property type="expression patterns" value="Expressed in eye disc (Drosophila) and 169 other cell types or tissues"/>
</dbReference>
<feature type="compositionally biased region" description="Low complexity" evidence="1">
    <location>
        <begin position="111"/>
        <end position="120"/>
    </location>
</feature>
<organism evidence="2">
    <name type="scientific">Drosophila melanogaster</name>
    <name type="common">Fruit fly</name>
    <dbReference type="NCBI Taxonomy" id="7227"/>
    <lineage>
        <taxon>Eukaryota</taxon>
        <taxon>Metazoa</taxon>
        <taxon>Ecdysozoa</taxon>
        <taxon>Arthropoda</taxon>
        <taxon>Hexapoda</taxon>
        <taxon>Insecta</taxon>
        <taxon>Pterygota</taxon>
        <taxon>Neoptera</taxon>
        <taxon>Endopterygota</taxon>
        <taxon>Diptera</taxon>
        <taxon>Brachycera</taxon>
        <taxon>Muscomorpha</taxon>
        <taxon>Ephydroidea</taxon>
        <taxon>Drosophilidae</taxon>
        <taxon>Drosophila</taxon>
        <taxon>Sophophora</taxon>
    </lineage>
</organism>
<feature type="compositionally biased region" description="Basic and acidic residues" evidence="1">
    <location>
        <begin position="181"/>
        <end position="244"/>
    </location>
</feature>
<feature type="region of interest" description="Disordered" evidence="1">
    <location>
        <begin position="340"/>
        <end position="405"/>
    </location>
</feature>
<sequence>RSYPFVSFHLQGERKRKTHWGNQLCVLRSCNASKETQSMLSKMASNTSGGGGTTSGTGTGRRLPLSLSGGSTVTRLQQSSGSNGRSNSPQNGNKKITESFLPVKKSNQPRTTSTGSTGSSQNGVSKPTNGKDKSQNGSSTGKDQKVEKSKDKLPEKKAKEVGAENKDKDGAAEMTDMEVVVENKQKEVVSENKQNEVVSENKEVVSENKEVVSENKEVASEKKVVVAEVPSDKDDNGETKKDDATVESTAPASQTPADAAVIIDEVVFIPDLSTPTKDRKSTRKSGSQQKSPISKASNASPVQKIKTEAVSSSTSGSLTPQEDVDMEPLQVDASPIRSVHGNLNAVPTATSTPGRSLFSFRGSNKQSTEVELAAQTSSSPAGTPARTFAQISGRRSIRPIDSLTPSKIGTYRCGNSDLDTSNCTNASMNATVGSEIPNSSSFSFSFFGRGRKRERTPPPLTASQSTSDLGHDVDMSPPKRARFDLFSLNLASPFSLLRSRFSKATIGTPTRLRLEPNSSGVEEQHLNTSTTGVPEEVDVEEEQPAEDVTVGQEAGAEEIPAKKDVEDKNVNGQDGDKESSDGENIDPVVEVADVAAVAAEGRSICSIM</sequence>
<gene>
    <name evidence="2" type="primary">kuk-RB</name>
</gene>
<dbReference type="OrthoDB" id="8048461at2759"/>
<dbReference type="AlphaFoldDB" id="D3DML4"/>
<feature type="compositionally biased region" description="Basic and acidic residues" evidence="1">
    <location>
        <begin position="142"/>
        <end position="171"/>
    </location>
</feature>
<feature type="compositionally biased region" description="Low complexity" evidence="1">
    <location>
        <begin position="77"/>
        <end position="93"/>
    </location>
</feature>
<evidence type="ECO:0000313" key="2">
    <source>
        <dbReference type="EMBL" id="ADB91428.1"/>
    </source>
</evidence>
<feature type="compositionally biased region" description="Acidic residues" evidence="1">
    <location>
        <begin position="535"/>
        <end position="545"/>
    </location>
</feature>
<feature type="region of interest" description="Disordered" evidence="1">
    <location>
        <begin position="508"/>
        <end position="587"/>
    </location>
</feature>
<feature type="compositionally biased region" description="Basic and acidic residues" evidence="1">
    <location>
        <begin position="559"/>
        <end position="580"/>
    </location>
</feature>
<feature type="region of interest" description="Disordered" evidence="1">
    <location>
        <begin position="38"/>
        <end position="324"/>
    </location>
</feature>
<feature type="compositionally biased region" description="Polar residues" evidence="1">
    <location>
        <begin position="345"/>
        <end position="354"/>
    </location>
</feature>
<feature type="compositionally biased region" description="Polar residues" evidence="1">
    <location>
        <begin position="309"/>
        <end position="320"/>
    </location>
</feature>
<feature type="compositionally biased region" description="Polar residues" evidence="1">
    <location>
        <begin position="516"/>
        <end position="532"/>
    </location>
</feature>
<proteinExistence type="evidence at transcript level"/>
<dbReference type="ExpressionAtlas" id="D3DML4">
    <property type="expression patterns" value="baseline and differential"/>
</dbReference>
<dbReference type="VEuPathDB" id="VectorBase:FBgn0038476"/>
<evidence type="ECO:0000256" key="1">
    <source>
        <dbReference type="SAM" id="MobiDB-lite"/>
    </source>
</evidence>
<name>D3DML4_DROME</name>
<feature type="compositionally biased region" description="Gly residues" evidence="1">
    <location>
        <begin position="48"/>
        <end position="59"/>
    </location>
</feature>
<accession>D3DML4</accession>
<feature type="non-terminal residue" evidence="2">
    <location>
        <position position="1"/>
    </location>
</feature>
<dbReference type="EMBL" id="BT120180">
    <property type="protein sequence ID" value="ADB91428.1"/>
    <property type="molecule type" value="mRNA"/>
</dbReference>
<reference evidence="2" key="1">
    <citation type="submission" date="2010-01" db="EMBL/GenBank/DDBJ databases">
        <authorList>
            <person name="Carlson J."/>
            <person name="Booth B."/>
            <person name="Frise E."/>
            <person name="Sandler J."/>
            <person name="Wan K."/>
            <person name="Yu C."/>
            <person name="Celniker S."/>
        </authorList>
    </citation>
    <scope>NUCLEOTIDE SEQUENCE</scope>
</reference>
<feature type="compositionally biased region" description="Polar residues" evidence="1">
    <location>
        <begin position="361"/>
        <end position="381"/>
    </location>
</feature>
<feature type="compositionally biased region" description="Polar residues" evidence="1">
    <location>
        <begin position="284"/>
        <end position="301"/>
    </location>
</feature>
<protein>
    <submittedName>
        <fullName evidence="2">MIP15309p</fullName>
    </submittedName>
</protein>